<dbReference type="EMBL" id="PZZL01000019">
    <property type="protein sequence ID" value="PTM49307.1"/>
    <property type="molecule type" value="Genomic_DNA"/>
</dbReference>
<dbReference type="PANTHER" id="PTHR34584:SF1">
    <property type="entry name" value="NA(+)_H(+) ANTIPORTER SUBUNIT E1"/>
    <property type="match status" value="1"/>
</dbReference>
<dbReference type="AlphaFoldDB" id="A0A2T4YWS5"/>
<proteinExistence type="inferred from homology"/>
<dbReference type="GO" id="GO:0005886">
    <property type="term" value="C:plasma membrane"/>
    <property type="evidence" value="ECO:0007669"/>
    <property type="project" value="UniProtKB-SubCell"/>
</dbReference>
<comment type="similarity">
    <text evidence="2">Belongs to the CPA3 antiporters (TC 2.A.63) subunit E family.</text>
</comment>
<keyword evidence="8" id="KW-1185">Reference proteome</keyword>
<comment type="caution">
    <text evidence="7">The sequence shown here is derived from an EMBL/GenBank/DDBJ whole genome shotgun (WGS) entry which is preliminary data.</text>
</comment>
<dbReference type="OrthoDB" id="9807187at2"/>
<organism evidence="7 8">
    <name type="scientific">Phreatobacter oligotrophus</name>
    <dbReference type="NCBI Taxonomy" id="1122261"/>
    <lineage>
        <taxon>Bacteria</taxon>
        <taxon>Pseudomonadati</taxon>
        <taxon>Pseudomonadota</taxon>
        <taxon>Alphaproteobacteria</taxon>
        <taxon>Hyphomicrobiales</taxon>
        <taxon>Phreatobacteraceae</taxon>
        <taxon>Phreatobacter</taxon>
    </lineage>
</organism>
<keyword evidence="4" id="KW-0812">Transmembrane</keyword>
<reference evidence="7 8" key="1">
    <citation type="submission" date="2018-04" db="EMBL/GenBank/DDBJ databases">
        <title>Genomic Encyclopedia of Archaeal and Bacterial Type Strains, Phase II (KMG-II): from individual species to whole genera.</title>
        <authorList>
            <person name="Goeker M."/>
        </authorList>
    </citation>
    <scope>NUCLEOTIDE SEQUENCE [LARGE SCALE GENOMIC DNA]</scope>
    <source>
        <strain evidence="7 8">DSM 25521</strain>
    </source>
</reference>
<dbReference type="Pfam" id="PF01899">
    <property type="entry name" value="MNHE"/>
    <property type="match status" value="1"/>
</dbReference>
<evidence type="ECO:0000256" key="1">
    <source>
        <dbReference type="ARBA" id="ARBA00004651"/>
    </source>
</evidence>
<name>A0A2T4YWS5_9HYPH</name>
<keyword evidence="5" id="KW-1133">Transmembrane helix</keyword>
<gene>
    <name evidence="7" type="ORF">C8P69_11921</name>
</gene>
<protein>
    <submittedName>
        <fullName evidence="7">Multicomponent Na+:H+ antiporter subunit E</fullName>
    </submittedName>
</protein>
<evidence type="ECO:0000256" key="3">
    <source>
        <dbReference type="ARBA" id="ARBA00022475"/>
    </source>
</evidence>
<evidence type="ECO:0000256" key="2">
    <source>
        <dbReference type="ARBA" id="ARBA00006228"/>
    </source>
</evidence>
<dbReference type="GO" id="GO:0008324">
    <property type="term" value="F:monoatomic cation transmembrane transporter activity"/>
    <property type="evidence" value="ECO:0007669"/>
    <property type="project" value="InterPro"/>
</dbReference>
<keyword evidence="3" id="KW-1003">Cell membrane</keyword>
<sequence length="106" mass="11720">MTVIRAWLVLAFYFFRDLVLSVKDVVVTVLNPNRPIRSAIIAIPLEVESDPGITLLANMITLTPGTTSLHVSDDGKTLFAHVMNATDETAHQIKSGFETQVRRVLT</sequence>
<dbReference type="Proteomes" id="UP000241808">
    <property type="component" value="Unassembled WGS sequence"/>
</dbReference>
<evidence type="ECO:0000313" key="8">
    <source>
        <dbReference type="Proteomes" id="UP000241808"/>
    </source>
</evidence>
<dbReference type="InterPro" id="IPR002758">
    <property type="entry name" value="Cation_antiport_E"/>
</dbReference>
<evidence type="ECO:0000313" key="7">
    <source>
        <dbReference type="EMBL" id="PTM49307.1"/>
    </source>
</evidence>
<evidence type="ECO:0000256" key="5">
    <source>
        <dbReference type="ARBA" id="ARBA00022989"/>
    </source>
</evidence>
<comment type="subcellular location">
    <subcellularLocation>
        <location evidence="1">Cell membrane</location>
        <topology evidence="1">Multi-pass membrane protein</topology>
    </subcellularLocation>
</comment>
<dbReference type="RefSeq" id="WP_108179528.1">
    <property type="nucleotide sequence ID" value="NZ_PZZL01000019.1"/>
</dbReference>
<dbReference type="PANTHER" id="PTHR34584">
    <property type="entry name" value="NA(+)/H(+) ANTIPORTER SUBUNIT E1"/>
    <property type="match status" value="1"/>
</dbReference>
<keyword evidence="6" id="KW-0472">Membrane</keyword>
<evidence type="ECO:0000256" key="4">
    <source>
        <dbReference type="ARBA" id="ARBA00022692"/>
    </source>
</evidence>
<evidence type="ECO:0000256" key="6">
    <source>
        <dbReference type="ARBA" id="ARBA00023136"/>
    </source>
</evidence>
<accession>A0A2T4YWS5</accession>